<dbReference type="OrthoDB" id="9814458at2"/>
<dbReference type="PANTHER" id="PTHR30413:SF8">
    <property type="entry name" value="TRANSPORT PERMEASE PROTEIN"/>
    <property type="match status" value="1"/>
</dbReference>
<feature type="transmembrane region" description="Helical" evidence="9">
    <location>
        <begin position="62"/>
        <end position="85"/>
    </location>
</feature>
<dbReference type="GO" id="GO:0140359">
    <property type="term" value="F:ABC-type transporter activity"/>
    <property type="evidence" value="ECO:0007669"/>
    <property type="project" value="InterPro"/>
</dbReference>
<dbReference type="InterPro" id="IPR047817">
    <property type="entry name" value="ABC2_TM_bact-type"/>
</dbReference>
<evidence type="ECO:0000256" key="2">
    <source>
        <dbReference type="ARBA" id="ARBA00007783"/>
    </source>
</evidence>
<dbReference type="Proteomes" id="UP000256561">
    <property type="component" value="Unassembled WGS sequence"/>
</dbReference>
<name>A0A3D8M406_9ALTE</name>
<evidence type="ECO:0000256" key="1">
    <source>
        <dbReference type="ARBA" id="ARBA00004429"/>
    </source>
</evidence>
<organism evidence="11 12">
    <name type="scientific">Alteromonas aestuariivivens</name>
    <dbReference type="NCBI Taxonomy" id="1938339"/>
    <lineage>
        <taxon>Bacteria</taxon>
        <taxon>Pseudomonadati</taxon>
        <taxon>Pseudomonadota</taxon>
        <taxon>Gammaproteobacteria</taxon>
        <taxon>Alteromonadales</taxon>
        <taxon>Alteromonadaceae</taxon>
        <taxon>Alteromonas/Salinimonas group</taxon>
        <taxon>Alteromonas</taxon>
    </lineage>
</organism>
<dbReference type="PROSITE" id="PS51012">
    <property type="entry name" value="ABC_TM2"/>
    <property type="match status" value="1"/>
</dbReference>
<keyword evidence="4 9" id="KW-1003">Cell membrane</keyword>
<dbReference type="RefSeq" id="WP_115594098.1">
    <property type="nucleotide sequence ID" value="NZ_QRHA01000011.1"/>
</dbReference>
<evidence type="ECO:0000259" key="10">
    <source>
        <dbReference type="PROSITE" id="PS51012"/>
    </source>
</evidence>
<evidence type="ECO:0000256" key="3">
    <source>
        <dbReference type="ARBA" id="ARBA00022448"/>
    </source>
</evidence>
<dbReference type="GO" id="GO:0015920">
    <property type="term" value="P:lipopolysaccharide transport"/>
    <property type="evidence" value="ECO:0007669"/>
    <property type="project" value="TreeGrafter"/>
</dbReference>
<keyword evidence="3 9" id="KW-0813">Transport</keyword>
<dbReference type="GO" id="GO:0043190">
    <property type="term" value="C:ATP-binding cassette (ABC) transporter complex"/>
    <property type="evidence" value="ECO:0007669"/>
    <property type="project" value="InterPro"/>
</dbReference>
<dbReference type="EMBL" id="QRHA01000011">
    <property type="protein sequence ID" value="RDV24371.1"/>
    <property type="molecule type" value="Genomic_DNA"/>
</dbReference>
<evidence type="ECO:0000256" key="4">
    <source>
        <dbReference type="ARBA" id="ARBA00022475"/>
    </source>
</evidence>
<evidence type="ECO:0000256" key="7">
    <source>
        <dbReference type="ARBA" id="ARBA00022989"/>
    </source>
</evidence>
<evidence type="ECO:0000313" key="12">
    <source>
        <dbReference type="Proteomes" id="UP000256561"/>
    </source>
</evidence>
<comment type="caution">
    <text evidence="9">Lacks conserved residue(s) required for the propagation of feature annotation.</text>
</comment>
<feature type="transmembrane region" description="Helical" evidence="9">
    <location>
        <begin position="231"/>
        <end position="251"/>
    </location>
</feature>
<feature type="transmembrane region" description="Helical" evidence="9">
    <location>
        <begin position="142"/>
        <end position="170"/>
    </location>
</feature>
<dbReference type="InterPro" id="IPR013525">
    <property type="entry name" value="ABC2_TM"/>
</dbReference>
<feature type="domain" description="ABC transmembrane type-2" evidence="10">
    <location>
        <begin position="31"/>
        <end position="252"/>
    </location>
</feature>
<evidence type="ECO:0000313" key="11">
    <source>
        <dbReference type="EMBL" id="RDV24371.1"/>
    </source>
</evidence>
<reference evidence="12" key="1">
    <citation type="submission" date="2018-08" db="EMBL/GenBank/DDBJ databases">
        <authorList>
            <person name="Zhang J."/>
            <person name="Du Z.-J."/>
        </authorList>
    </citation>
    <scope>NUCLEOTIDE SEQUENCE [LARGE SCALE GENOMIC DNA]</scope>
    <source>
        <strain evidence="12">KCTC 52655</strain>
    </source>
</reference>
<keyword evidence="6 9" id="KW-0812">Transmembrane</keyword>
<feature type="transmembrane region" description="Helical" evidence="9">
    <location>
        <begin position="31"/>
        <end position="50"/>
    </location>
</feature>
<keyword evidence="12" id="KW-1185">Reference proteome</keyword>
<dbReference type="PRINTS" id="PR00164">
    <property type="entry name" value="ABC2TRNSPORT"/>
</dbReference>
<proteinExistence type="inferred from homology"/>
<evidence type="ECO:0000256" key="8">
    <source>
        <dbReference type="ARBA" id="ARBA00023136"/>
    </source>
</evidence>
<evidence type="ECO:0000256" key="9">
    <source>
        <dbReference type="RuleBase" id="RU361157"/>
    </source>
</evidence>
<evidence type="ECO:0000256" key="5">
    <source>
        <dbReference type="ARBA" id="ARBA00022519"/>
    </source>
</evidence>
<keyword evidence="8 9" id="KW-0472">Membrane</keyword>
<comment type="subcellular location">
    <subcellularLocation>
        <location evidence="1 9">Cell inner membrane</location>
        <topology evidence="1 9">Multi-pass membrane protein</topology>
    </subcellularLocation>
</comment>
<dbReference type="AlphaFoldDB" id="A0A3D8M406"/>
<sequence length="259" mass="29444">MITVREQLHAWKRVIFALFLRELQSKFNDKFGLSWAFVEPFVFVFVLSFARSFVSGGDVHSIPLFVFMMIGLMGLQSFLTGMGAVSNSIKKNKPLYAFRQVHPISAVLTSGLLEFTIKLGVLVLMALALFLLHQTFAIANPLLLITIYLSLWILTISVGMLFAIAASFVAEVDKVKAMLQRPLLFISCVFFSLQDIPEQYWHWFTWNPLVHAIELARYACFETYGNNGVSLNYLIGVTIVTLFFSLAAYHITWKRLLAR</sequence>
<keyword evidence="7 9" id="KW-1133">Transmembrane helix</keyword>
<evidence type="ECO:0000256" key="6">
    <source>
        <dbReference type="ARBA" id="ARBA00022692"/>
    </source>
</evidence>
<dbReference type="PANTHER" id="PTHR30413">
    <property type="entry name" value="INNER MEMBRANE TRANSPORT PERMEASE"/>
    <property type="match status" value="1"/>
</dbReference>
<protein>
    <recommendedName>
        <fullName evidence="9">Transport permease protein</fullName>
    </recommendedName>
</protein>
<dbReference type="Pfam" id="PF01061">
    <property type="entry name" value="ABC2_membrane"/>
    <property type="match status" value="1"/>
</dbReference>
<dbReference type="InterPro" id="IPR000412">
    <property type="entry name" value="ABC_2_transport"/>
</dbReference>
<gene>
    <name evidence="11" type="ORF">DXV75_14230</name>
</gene>
<comment type="similarity">
    <text evidence="2 9">Belongs to the ABC-2 integral membrane protein family.</text>
</comment>
<accession>A0A3D8M406</accession>
<keyword evidence="5" id="KW-0997">Cell inner membrane</keyword>
<comment type="caution">
    <text evidence="11">The sequence shown here is derived from an EMBL/GenBank/DDBJ whole genome shotgun (WGS) entry which is preliminary data.</text>
</comment>
<feature type="transmembrane region" description="Helical" evidence="9">
    <location>
        <begin position="106"/>
        <end position="130"/>
    </location>
</feature>